<dbReference type="EMBL" id="JBHTKJ010000073">
    <property type="protein sequence ID" value="MFD1040539.1"/>
    <property type="molecule type" value="Genomic_DNA"/>
</dbReference>
<organism evidence="2 3">
    <name type="scientific">Virgibacillus byunsanensis</name>
    <dbReference type="NCBI Taxonomy" id="570945"/>
    <lineage>
        <taxon>Bacteria</taxon>
        <taxon>Bacillati</taxon>
        <taxon>Bacillota</taxon>
        <taxon>Bacilli</taxon>
        <taxon>Bacillales</taxon>
        <taxon>Bacillaceae</taxon>
        <taxon>Virgibacillus</taxon>
    </lineage>
</organism>
<keyword evidence="1" id="KW-0812">Transmembrane</keyword>
<keyword evidence="3" id="KW-1185">Reference proteome</keyword>
<comment type="caution">
    <text evidence="2">The sequence shown here is derived from an EMBL/GenBank/DDBJ whole genome shotgun (WGS) entry which is preliminary data.</text>
</comment>
<proteinExistence type="predicted"/>
<reference evidence="3" key="1">
    <citation type="journal article" date="2019" name="Int. J. Syst. Evol. Microbiol.">
        <title>The Global Catalogue of Microorganisms (GCM) 10K type strain sequencing project: providing services to taxonomists for standard genome sequencing and annotation.</title>
        <authorList>
            <consortium name="The Broad Institute Genomics Platform"/>
            <consortium name="The Broad Institute Genome Sequencing Center for Infectious Disease"/>
            <person name="Wu L."/>
            <person name="Ma J."/>
        </authorList>
    </citation>
    <scope>NUCLEOTIDE SEQUENCE [LARGE SCALE GENOMIC DNA]</scope>
    <source>
        <strain evidence="3">CCUG 56754</strain>
    </source>
</reference>
<sequence length="66" mass="7509">MSSFAFGGVIMSLLLYALGLFILYLVIQAAVRNGIDNSEVAKMMREKYGIQKNEEKFYPKDDLDKN</sequence>
<accession>A0ABW3LU19</accession>
<evidence type="ECO:0000313" key="3">
    <source>
        <dbReference type="Proteomes" id="UP001597040"/>
    </source>
</evidence>
<dbReference type="RefSeq" id="WP_390364706.1">
    <property type="nucleotide sequence ID" value="NZ_JBHTKJ010000073.1"/>
</dbReference>
<keyword evidence="1" id="KW-1133">Transmembrane helix</keyword>
<evidence type="ECO:0000313" key="2">
    <source>
        <dbReference type="EMBL" id="MFD1040539.1"/>
    </source>
</evidence>
<name>A0ABW3LU19_9BACI</name>
<protein>
    <submittedName>
        <fullName evidence="2">Uncharacterized protein</fullName>
    </submittedName>
</protein>
<keyword evidence="1" id="KW-0472">Membrane</keyword>
<evidence type="ECO:0000256" key="1">
    <source>
        <dbReference type="SAM" id="Phobius"/>
    </source>
</evidence>
<feature type="transmembrane region" description="Helical" evidence="1">
    <location>
        <begin position="6"/>
        <end position="27"/>
    </location>
</feature>
<dbReference type="Proteomes" id="UP001597040">
    <property type="component" value="Unassembled WGS sequence"/>
</dbReference>
<gene>
    <name evidence="2" type="ORF">ACFQ3N_19360</name>
</gene>